<dbReference type="FunFam" id="3.40.47.10:FF:000010">
    <property type="entry name" value="Acetyl-CoA acetyltransferase (Thiolase)"/>
    <property type="match status" value="1"/>
</dbReference>
<feature type="active site" description="Proton acceptor" evidence="6">
    <location>
        <position position="378"/>
    </location>
</feature>
<dbReference type="InterPro" id="IPR020615">
    <property type="entry name" value="Thiolase_acyl_enz_int_AS"/>
</dbReference>
<dbReference type="CDD" id="cd00751">
    <property type="entry name" value="thiolase"/>
    <property type="match status" value="1"/>
</dbReference>
<proteinExistence type="inferred from homology"/>
<dbReference type="NCBIfam" id="TIGR01930">
    <property type="entry name" value="AcCoA-C-Actrans"/>
    <property type="match status" value="1"/>
</dbReference>
<dbReference type="PANTHER" id="PTHR18919:SF107">
    <property type="entry name" value="ACETYL-COA ACETYLTRANSFERASE, CYTOSOLIC"/>
    <property type="match status" value="1"/>
</dbReference>
<evidence type="ECO:0000313" key="11">
    <source>
        <dbReference type="Proteomes" id="UP000275076"/>
    </source>
</evidence>
<dbReference type="SUPFAM" id="SSF53901">
    <property type="entry name" value="Thiolase-like"/>
    <property type="match status" value="2"/>
</dbReference>
<dbReference type="GO" id="GO:0003985">
    <property type="term" value="F:acetyl-CoA C-acetyltransferase activity"/>
    <property type="evidence" value="ECO:0007669"/>
    <property type="project" value="UniProtKB-EC"/>
</dbReference>
<feature type="active site" description="Proton acceptor" evidence="6">
    <location>
        <position position="348"/>
    </location>
</feature>
<dbReference type="PROSITE" id="PS00737">
    <property type="entry name" value="THIOLASE_2"/>
    <property type="match status" value="1"/>
</dbReference>
<dbReference type="Proteomes" id="UP000275076">
    <property type="component" value="Unassembled WGS sequence"/>
</dbReference>
<comment type="caution">
    <text evidence="10">The sequence shown here is derived from an EMBL/GenBank/DDBJ whole genome shotgun (WGS) entry which is preliminary data.</text>
</comment>
<name>A0A428N5N1_9BACI</name>
<dbReference type="InterPro" id="IPR020613">
    <property type="entry name" value="Thiolase_CS"/>
</dbReference>
<evidence type="ECO:0000256" key="1">
    <source>
        <dbReference type="ARBA" id="ARBA00010982"/>
    </source>
</evidence>
<evidence type="ECO:0000313" key="10">
    <source>
        <dbReference type="EMBL" id="RSL33557.1"/>
    </source>
</evidence>
<feature type="domain" description="Thiolase C-terminal" evidence="9">
    <location>
        <begin position="269"/>
        <end position="390"/>
    </location>
</feature>
<dbReference type="InterPro" id="IPR020610">
    <property type="entry name" value="Thiolase_AS"/>
</dbReference>
<dbReference type="OrthoDB" id="9764892at2"/>
<dbReference type="EMBL" id="RBVX01000007">
    <property type="protein sequence ID" value="RSL33557.1"/>
    <property type="molecule type" value="Genomic_DNA"/>
</dbReference>
<evidence type="ECO:0000256" key="4">
    <source>
        <dbReference type="ARBA" id="ARBA00023315"/>
    </source>
</evidence>
<evidence type="ECO:0000256" key="7">
    <source>
        <dbReference type="RuleBase" id="RU003557"/>
    </source>
</evidence>
<protein>
    <recommendedName>
        <fullName evidence="2">acetyl-CoA C-acetyltransferase</fullName>
        <ecNumber evidence="2">2.3.1.9</ecNumber>
    </recommendedName>
    <alternativeName>
        <fullName evidence="5">Acetoacetyl-CoA thiolase</fullName>
    </alternativeName>
</protein>
<dbReference type="PROSITE" id="PS00099">
    <property type="entry name" value="THIOLASE_3"/>
    <property type="match status" value="1"/>
</dbReference>
<reference evidence="10 11" key="1">
    <citation type="submission" date="2018-10" db="EMBL/GenBank/DDBJ databases">
        <title>Draft genome sequence of Bacillus salarius IM0101, isolated from a hypersaline soil in Inner Mongolia, China.</title>
        <authorList>
            <person name="Yamprayoonswat W."/>
            <person name="Boonvisut S."/>
            <person name="Jumpathong W."/>
            <person name="Sittihan S."/>
            <person name="Ruangsuj P."/>
            <person name="Wanthongcharoen S."/>
            <person name="Thongpramul N."/>
            <person name="Pimmason S."/>
            <person name="Yu B."/>
            <person name="Yasawong M."/>
        </authorList>
    </citation>
    <scope>NUCLEOTIDE SEQUENCE [LARGE SCALE GENOMIC DNA]</scope>
    <source>
        <strain evidence="10 11">IM0101</strain>
    </source>
</reference>
<organism evidence="10 11">
    <name type="scientific">Salibacterium salarium</name>
    <dbReference type="NCBI Taxonomy" id="284579"/>
    <lineage>
        <taxon>Bacteria</taxon>
        <taxon>Bacillati</taxon>
        <taxon>Bacillota</taxon>
        <taxon>Bacilli</taxon>
        <taxon>Bacillales</taxon>
        <taxon>Bacillaceae</taxon>
    </lineage>
</organism>
<feature type="active site" description="Acyl-thioester intermediate" evidence="6">
    <location>
        <position position="88"/>
    </location>
</feature>
<dbReference type="EC" id="2.3.1.9" evidence="2"/>
<comment type="similarity">
    <text evidence="1 7">Belongs to the thiolase-like superfamily. Thiolase family.</text>
</comment>
<dbReference type="Pfam" id="PF00108">
    <property type="entry name" value="Thiolase_N"/>
    <property type="match status" value="1"/>
</dbReference>
<dbReference type="InterPro" id="IPR020616">
    <property type="entry name" value="Thiolase_N"/>
</dbReference>
<gene>
    <name evidence="10" type="ORF">D7Z54_09580</name>
</gene>
<feature type="domain" description="Thiolase N-terminal" evidence="8">
    <location>
        <begin position="4"/>
        <end position="262"/>
    </location>
</feature>
<dbReference type="InterPro" id="IPR002155">
    <property type="entry name" value="Thiolase"/>
</dbReference>
<accession>A0A428N5N1</accession>
<dbReference type="InterPro" id="IPR020617">
    <property type="entry name" value="Thiolase_C"/>
</dbReference>
<keyword evidence="3 7" id="KW-0808">Transferase</keyword>
<dbReference type="Pfam" id="PF02803">
    <property type="entry name" value="Thiolase_C"/>
    <property type="match status" value="1"/>
</dbReference>
<evidence type="ECO:0000256" key="5">
    <source>
        <dbReference type="ARBA" id="ARBA00030755"/>
    </source>
</evidence>
<evidence type="ECO:0000256" key="2">
    <source>
        <dbReference type="ARBA" id="ARBA00012705"/>
    </source>
</evidence>
<evidence type="ECO:0000256" key="6">
    <source>
        <dbReference type="PIRSR" id="PIRSR000429-1"/>
    </source>
</evidence>
<dbReference type="PIRSF" id="PIRSF000429">
    <property type="entry name" value="Ac-CoA_Ac_transf"/>
    <property type="match status" value="1"/>
</dbReference>
<dbReference type="InterPro" id="IPR016039">
    <property type="entry name" value="Thiolase-like"/>
</dbReference>
<dbReference type="AlphaFoldDB" id="A0A428N5N1"/>
<dbReference type="PROSITE" id="PS00098">
    <property type="entry name" value="THIOLASE_1"/>
    <property type="match status" value="1"/>
</dbReference>
<sequence>MKEVAIVSASRTAVGTMGGAIKDVPAADLGATAIKSAVEKAGIEKELIEEVVMGCVGQVAENAFVARMCALQAGLPETSTAYTVNRLCGSGLQAINNAVQQIQTDNADIVVAGGTENMDLLPYYVRKGRYGYKMGHGQLEDGLLTALTDPFGQYHMGVTAENVAERYGITREEQDEFAVKSQHNAINAIDNDYFKEEIVPVELKDRKGNIEYFDTDEHPRREASVEKLAKMKPVFREGGSVTPANSSGINNGAAALVVMSKDKADELGLKPLAVIKEQSVAGIDPSIMGYAPTPAVQKLVKKSGVSLNDVDLLELNEAFAAQSLAVIRDLEVNPDKVNVNGGAIALGHPIGASGAIITVKLLHELQRRGQKRGISTMCIGGGQGIATLFELCD</sequence>
<keyword evidence="11" id="KW-1185">Reference proteome</keyword>
<dbReference type="Gene3D" id="3.40.47.10">
    <property type="match status" value="2"/>
</dbReference>
<evidence type="ECO:0000259" key="9">
    <source>
        <dbReference type="Pfam" id="PF02803"/>
    </source>
</evidence>
<keyword evidence="4 7" id="KW-0012">Acyltransferase</keyword>
<evidence type="ECO:0000259" key="8">
    <source>
        <dbReference type="Pfam" id="PF00108"/>
    </source>
</evidence>
<dbReference type="RefSeq" id="WP_125555618.1">
    <property type="nucleotide sequence ID" value="NZ_RBVX01000007.1"/>
</dbReference>
<dbReference type="PANTHER" id="PTHR18919">
    <property type="entry name" value="ACETYL-COA C-ACYLTRANSFERASE"/>
    <property type="match status" value="1"/>
</dbReference>
<evidence type="ECO:0000256" key="3">
    <source>
        <dbReference type="ARBA" id="ARBA00022679"/>
    </source>
</evidence>